<evidence type="ECO:0000256" key="1">
    <source>
        <dbReference type="SAM" id="MobiDB-lite"/>
    </source>
</evidence>
<feature type="domain" description="PiggyBac transposable element-derived protein" evidence="2">
    <location>
        <begin position="171"/>
        <end position="526"/>
    </location>
</feature>
<dbReference type="KEGG" id="sgh:107554746"/>
<dbReference type="InParanoid" id="A0A672SDT1"/>
<dbReference type="AlphaFoldDB" id="A0A672SDT1"/>
<dbReference type="GeneID" id="107554746"/>
<dbReference type="Proteomes" id="UP000472262">
    <property type="component" value="Unassembled WGS sequence"/>
</dbReference>
<accession>A0A672SDT1</accession>
<dbReference type="PANTHER" id="PTHR46599">
    <property type="entry name" value="PIGGYBAC TRANSPOSABLE ELEMENT-DERIVED PROTEIN 4"/>
    <property type="match status" value="1"/>
</dbReference>
<feature type="region of interest" description="Disordered" evidence="1">
    <location>
        <begin position="555"/>
        <end position="583"/>
    </location>
</feature>
<evidence type="ECO:0000259" key="2">
    <source>
        <dbReference type="Pfam" id="PF13843"/>
    </source>
</evidence>
<gene>
    <name evidence="3" type="primary">LOC107554746</name>
</gene>
<dbReference type="InterPro" id="IPR029526">
    <property type="entry name" value="PGBD"/>
</dbReference>
<proteinExistence type="predicted"/>
<dbReference type="OrthoDB" id="9986773at2759"/>
<dbReference type="OMA" id="SHINFRL"/>
<organism evidence="3 4">
    <name type="scientific">Sinocyclocheilus grahami</name>
    <name type="common">Dianchi golden-line fish</name>
    <name type="synonym">Barbus grahami</name>
    <dbReference type="NCBI Taxonomy" id="75366"/>
    <lineage>
        <taxon>Eukaryota</taxon>
        <taxon>Metazoa</taxon>
        <taxon>Chordata</taxon>
        <taxon>Craniata</taxon>
        <taxon>Vertebrata</taxon>
        <taxon>Euteleostomi</taxon>
        <taxon>Actinopterygii</taxon>
        <taxon>Neopterygii</taxon>
        <taxon>Teleostei</taxon>
        <taxon>Ostariophysi</taxon>
        <taxon>Cypriniformes</taxon>
        <taxon>Cyprinidae</taxon>
        <taxon>Cyprininae</taxon>
        <taxon>Sinocyclocheilus</taxon>
    </lineage>
</organism>
<reference evidence="3" key="1">
    <citation type="submission" date="2025-08" db="UniProtKB">
        <authorList>
            <consortium name="Ensembl"/>
        </authorList>
    </citation>
    <scope>IDENTIFICATION</scope>
</reference>
<sequence length="650" mass="74623">MKRYTAEQALEVLMDSDSDHSCFDHFESDWDEVVSEGDAFTDTETSSVMDRLITRRSGRRRSAPACLRVDTDSSDGDTSDTSWRDSRPSHSPFRCARVNRGRTPQQGRGQTREAHRHGPAGDQTRAAVNHPAEDPEPVHEWHEMNWQPKNLPFTENPGPVGDAAALDSIEPKDFIELFISDELIQNIVDQTNLYADQCIQAMDGTSQHARIHAWKPVTVSEMKVFLGLFFLTGIIHKPELDMYWSTDEMLATPYFSKVMSRNRFEIIWRFLHFNDNTARPANDTDRLYKVRPVLDHLVSKFREMYQPNTNICIDEGMRLWRGCLAFRVYNPQKLIKSYILCDSETGYCFNMKPYCGESAALKDTVVSLLDRLAGHGYRLFMDHFYNSVQLCKHLLDLKTHVCGTIRKNRGEPPVIRDLRNADLRIGETVMCHTENVMVLAWRDKQTVKMVTTCHENNMEEVEVWQRGHQEKIAKQKPACIVEYNNAMNGVDKLDQNIKYYPFVRKSHKWTKKFVTYLLQISLLNAFIIYKAKNPQGNCKTLLSFIQSVINSWTSKEQAGGGAERDDPPTENTPRAPYNTDPRNRVNDLFAVHALVPIASTSKKQHPTRRCRVCARNGLRSETSFYCKSCGVPLHSGNCYTVYHSKIKYSA</sequence>
<name>A0A672SDT1_SINGR</name>
<evidence type="ECO:0000313" key="4">
    <source>
        <dbReference type="Proteomes" id="UP000472262"/>
    </source>
</evidence>
<protein>
    <submittedName>
        <fullName evidence="3">Gastrula zinc finger protein XlCGF57.1-like</fullName>
    </submittedName>
</protein>
<dbReference type="Pfam" id="PF13843">
    <property type="entry name" value="DDE_Tnp_1_7"/>
    <property type="match status" value="1"/>
</dbReference>
<dbReference type="PANTHER" id="PTHR46599:SF3">
    <property type="entry name" value="PIGGYBAC TRANSPOSABLE ELEMENT-DERIVED PROTEIN 4"/>
    <property type="match status" value="1"/>
</dbReference>
<reference evidence="3" key="2">
    <citation type="submission" date="2025-09" db="UniProtKB">
        <authorList>
            <consortium name="Ensembl"/>
        </authorList>
    </citation>
    <scope>IDENTIFICATION</scope>
</reference>
<dbReference type="Ensembl" id="ENSSGRT00000106324.1">
    <property type="protein sequence ID" value="ENSSGRP00000099960.1"/>
    <property type="gene ID" value="ENSSGRG00000049799.1"/>
</dbReference>
<keyword evidence="4" id="KW-1185">Reference proteome</keyword>
<feature type="region of interest" description="Disordered" evidence="1">
    <location>
        <begin position="53"/>
        <end position="136"/>
    </location>
</feature>
<evidence type="ECO:0000313" key="3">
    <source>
        <dbReference type="Ensembl" id="ENSSGRP00000099960.1"/>
    </source>
</evidence>
<dbReference type="RefSeq" id="XP_016092826.1">
    <property type="nucleotide sequence ID" value="XM_016237340.1"/>
</dbReference>